<feature type="compositionally biased region" description="Basic residues" evidence="1">
    <location>
        <begin position="138"/>
        <end position="151"/>
    </location>
</feature>
<feature type="compositionally biased region" description="Low complexity" evidence="1">
    <location>
        <begin position="84"/>
        <end position="110"/>
    </location>
</feature>
<sequence length="196" mass="20629">MAGARCAPSAASASSSAAGRRAEAWRHSCSCALTAPAVRVAYVAGAPCSERRGGLTYARRGRARGAARAWRAPGARPAPPAPPAARRGGAPRRGGTAAAARSPPRPCASRTWRGPLAQRGGEDSPMRVEAERVVQRGHGGRQVRAQRRQRLQQRGGAARRGVAAQLQLRAHRPGRARRVRGGGPLLREEGRTHLCA</sequence>
<dbReference type="EMBL" id="CADEBC010000562">
    <property type="protein sequence ID" value="CAB3254298.1"/>
    <property type="molecule type" value="Genomic_DNA"/>
</dbReference>
<proteinExistence type="predicted"/>
<evidence type="ECO:0000313" key="2">
    <source>
        <dbReference type="EMBL" id="CAB3254298.1"/>
    </source>
</evidence>
<name>A0A8S1B920_ARCPL</name>
<accession>A0A8S1B920</accession>
<feature type="compositionally biased region" description="Basic residues" evidence="1">
    <location>
        <begin position="169"/>
        <end position="180"/>
    </location>
</feature>
<gene>
    <name evidence="2" type="ORF">APLA_LOCUS14504</name>
    <name evidence="3" type="ORF">APLA_LOCUS14505</name>
    <name evidence="4" type="ORF">APLA_LOCUS14506</name>
    <name evidence="5" type="ORF">APLA_LOCUS14507</name>
</gene>
<evidence type="ECO:0000313" key="5">
    <source>
        <dbReference type="EMBL" id="CAB3254301.1"/>
    </source>
</evidence>
<evidence type="ECO:0000313" key="4">
    <source>
        <dbReference type="EMBL" id="CAB3254300.1"/>
    </source>
</evidence>
<dbReference type="AlphaFoldDB" id="A0A8S1B920"/>
<dbReference type="EMBL" id="CADEBC010000562">
    <property type="protein sequence ID" value="CAB3254301.1"/>
    <property type="molecule type" value="Genomic_DNA"/>
</dbReference>
<protein>
    <submittedName>
        <fullName evidence="4">Uncharacterized protein</fullName>
    </submittedName>
</protein>
<feature type="compositionally biased region" description="Low complexity" evidence="1">
    <location>
        <begin position="66"/>
        <end position="75"/>
    </location>
</feature>
<keyword evidence="6" id="KW-1185">Reference proteome</keyword>
<comment type="caution">
    <text evidence="4">The sequence shown here is derived from an EMBL/GenBank/DDBJ whole genome shotgun (WGS) entry which is preliminary data.</text>
</comment>
<organism evidence="4 6">
    <name type="scientific">Arctia plantaginis</name>
    <name type="common">Wood tiger moth</name>
    <name type="synonym">Phalaena plantaginis</name>
    <dbReference type="NCBI Taxonomy" id="874455"/>
    <lineage>
        <taxon>Eukaryota</taxon>
        <taxon>Metazoa</taxon>
        <taxon>Ecdysozoa</taxon>
        <taxon>Arthropoda</taxon>
        <taxon>Hexapoda</taxon>
        <taxon>Insecta</taxon>
        <taxon>Pterygota</taxon>
        <taxon>Neoptera</taxon>
        <taxon>Endopterygota</taxon>
        <taxon>Lepidoptera</taxon>
        <taxon>Glossata</taxon>
        <taxon>Ditrysia</taxon>
        <taxon>Noctuoidea</taxon>
        <taxon>Erebidae</taxon>
        <taxon>Arctiinae</taxon>
        <taxon>Arctia</taxon>
    </lineage>
</organism>
<feature type="compositionally biased region" description="Basic and acidic residues" evidence="1">
    <location>
        <begin position="186"/>
        <end position="196"/>
    </location>
</feature>
<dbReference type="EMBL" id="CADEBC010000562">
    <property type="protein sequence ID" value="CAB3254299.1"/>
    <property type="molecule type" value="Genomic_DNA"/>
</dbReference>
<feature type="compositionally biased region" description="Basic and acidic residues" evidence="1">
    <location>
        <begin position="120"/>
        <end position="134"/>
    </location>
</feature>
<evidence type="ECO:0000313" key="3">
    <source>
        <dbReference type="EMBL" id="CAB3254299.1"/>
    </source>
</evidence>
<feature type="compositionally biased region" description="Low complexity" evidence="1">
    <location>
        <begin position="152"/>
        <end position="168"/>
    </location>
</feature>
<evidence type="ECO:0000313" key="6">
    <source>
        <dbReference type="Proteomes" id="UP000494106"/>
    </source>
</evidence>
<dbReference type="Proteomes" id="UP000494106">
    <property type="component" value="Unassembled WGS sequence"/>
</dbReference>
<feature type="region of interest" description="Disordered" evidence="1">
    <location>
        <begin position="66"/>
        <end position="196"/>
    </location>
</feature>
<reference evidence="4 6" key="1">
    <citation type="submission" date="2020-04" db="EMBL/GenBank/DDBJ databases">
        <authorList>
            <person name="Wallbank WR R."/>
            <person name="Pardo Diaz C."/>
            <person name="Kozak K."/>
            <person name="Martin S."/>
            <person name="Jiggins C."/>
            <person name="Moest M."/>
            <person name="Warren A I."/>
            <person name="Byers J.R.P. K."/>
            <person name="Montejo-Kovacevich G."/>
            <person name="Yen C E."/>
        </authorList>
    </citation>
    <scope>NUCLEOTIDE SEQUENCE [LARGE SCALE GENOMIC DNA]</scope>
</reference>
<evidence type="ECO:0000256" key="1">
    <source>
        <dbReference type="SAM" id="MobiDB-lite"/>
    </source>
</evidence>
<dbReference type="EMBL" id="CADEBC010000562">
    <property type="protein sequence ID" value="CAB3254300.1"/>
    <property type="molecule type" value="Genomic_DNA"/>
</dbReference>